<evidence type="ECO:0000256" key="1">
    <source>
        <dbReference type="ARBA" id="ARBA00022553"/>
    </source>
</evidence>
<comment type="caution">
    <text evidence="2">Lacks conserved residue(s) required for the propagation of feature annotation.</text>
</comment>
<protein>
    <submittedName>
        <fullName evidence="4">Alkaline phosphatase synthesis transcriptional regulatory protein PhoP</fullName>
    </submittedName>
    <submittedName>
        <fullName evidence="5">Response regulator</fullName>
    </submittedName>
</protein>
<organism evidence="4 6">
    <name type="scientific">Ferrovum myxofaciens</name>
    <dbReference type="NCBI Taxonomy" id="416213"/>
    <lineage>
        <taxon>Bacteria</taxon>
        <taxon>Pseudomonadati</taxon>
        <taxon>Pseudomonadota</taxon>
        <taxon>Betaproteobacteria</taxon>
        <taxon>Ferrovales</taxon>
        <taxon>Ferrovaceae</taxon>
        <taxon>Ferrovum</taxon>
    </lineage>
</organism>
<evidence type="ECO:0000313" key="4">
    <source>
        <dbReference type="EMBL" id="KXW57753.1"/>
    </source>
</evidence>
<dbReference type="Proteomes" id="UP000075653">
    <property type="component" value="Unassembled WGS sequence"/>
</dbReference>
<dbReference type="PANTHER" id="PTHR44591">
    <property type="entry name" value="STRESS RESPONSE REGULATOR PROTEIN 1"/>
    <property type="match status" value="1"/>
</dbReference>
<dbReference type="AlphaFoldDB" id="A0A8F3DX59"/>
<dbReference type="GeneID" id="301710987"/>
<reference evidence="5" key="2">
    <citation type="submission" date="2021-02" db="EMBL/GenBank/DDBJ databases">
        <title>Comparative genomics of Ferrovum myxofaciens strains, predominant extremophile bacteria forming large biofilm stalactites in acid mine ecosystems.</title>
        <authorList>
            <person name="Burkartova K."/>
            <person name="Ridl J."/>
            <person name="Pajer P."/>
            <person name="Falteisek L."/>
        </authorList>
    </citation>
    <scope>NUCLEOTIDE SEQUENCE</scope>
    <source>
        <strain evidence="5">MI1III</strain>
    </source>
</reference>
<keyword evidence="6" id="KW-1185">Reference proteome</keyword>
<name>A0A8F3DX59_9PROT</name>
<dbReference type="RefSeq" id="WP_197456458.1">
    <property type="nucleotide sequence ID" value="NZ_CP053675.1"/>
</dbReference>
<dbReference type="Proteomes" id="UP000683551">
    <property type="component" value="Chromosome"/>
</dbReference>
<evidence type="ECO:0000313" key="5">
    <source>
        <dbReference type="EMBL" id="QWY77617.1"/>
    </source>
</evidence>
<evidence type="ECO:0000256" key="2">
    <source>
        <dbReference type="PROSITE-ProRule" id="PRU00169"/>
    </source>
</evidence>
<evidence type="ECO:0000313" key="6">
    <source>
        <dbReference type="Proteomes" id="UP000075653"/>
    </source>
</evidence>
<accession>A0A149VWY4</accession>
<dbReference type="GO" id="GO:0000160">
    <property type="term" value="P:phosphorelay signal transduction system"/>
    <property type="evidence" value="ECO:0007669"/>
    <property type="project" value="InterPro"/>
</dbReference>
<evidence type="ECO:0000259" key="3">
    <source>
        <dbReference type="PROSITE" id="PS50110"/>
    </source>
</evidence>
<dbReference type="Gene3D" id="3.40.50.2300">
    <property type="match status" value="1"/>
</dbReference>
<dbReference type="InterPro" id="IPR001789">
    <property type="entry name" value="Sig_transdc_resp-reg_receiver"/>
</dbReference>
<reference evidence="4 6" key="1">
    <citation type="submission" date="2016-01" db="EMBL/GenBank/DDBJ databases">
        <title>Genome sequence of the acidophilic iron oxidising Ferrovum strain Z-31.</title>
        <authorList>
            <person name="Poehlein A."/>
            <person name="Ullrich S.R."/>
            <person name="Schloemann M."/>
            <person name="Muehling M."/>
            <person name="Daniel R."/>
        </authorList>
    </citation>
    <scope>NUCLEOTIDE SEQUENCE [LARGE SCALE GENOMIC DNA]</scope>
    <source>
        <strain evidence="4 6">Z-31</strain>
    </source>
</reference>
<feature type="domain" description="Response regulatory" evidence="3">
    <location>
        <begin position="21"/>
        <end position="134"/>
    </location>
</feature>
<dbReference type="SMART" id="SM00448">
    <property type="entry name" value="REC"/>
    <property type="match status" value="1"/>
</dbReference>
<dbReference type="PATRIC" id="fig|1789004.3.peg.1722"/>
<dbReference type="InterPro" id="IPR050595">
    <property type="entry name" value="Bact_response_regulator"/>
</dbReference>
<gene>
    <name evidence="4" type="primary">phoP</name>
    <name evidence="4" type="ORF">FEMY_16870</name>
    <name evidence="5" type="ORF">JZL65_00570</name>
</gene>
<accession>A0A8F3DX59</accession>
<dbReference type="EMBL" id="CP071137">
    <property type="protein sequence ID" value="QWY77617.1"/>
    <property type="molecule type" value="Genomic_DNA"/>
</dbReference>
<sequence length="138" mass="15199">MERGNDMQIGVDSAMAVDNKRIFVVDPDEVTRAALQFILHDENETHDIPTLAAALTKSNDWKPDLLILGIDIVLNHGITVLDMLKDKIPGVKILLVCEPKDIPLALTCLKSGAEDLVAKPLTIEIVRGKVDKLLRRAI</sequence>
<dbReference type="PANTHER" id="PTHR44591:SF3">
    <property type="entry name" value="RESPONSE REGULATORY DOMAIN-CONTAINING PROTEIN"/>
    <property type="match status" value="1"/>
</dbReference>
<dbReference type="SUPFAM" id="SSF52172">
    <property type="entry name" value="CheY-like"/>
    <property type="match status" value="1"/>
</dbReference>
<dbReference type="PROSITE" id="PS50110">
    <property type="entry name" value="RESPONSE_REGULATORY"/>
    <property type="match status" value="1"/>
</dbReference>
<proteinExistence type="predicted"/>
<keyword evidence="1" id="KW-0597">Phosphoprotein</keyword>
<dbReference type="InterPro" id="IPR011006">
    <property type="entry name" value="CheY-like_superfamily"/>
</dbReference>
<dbReference type="EMBL" id="LRRD01000038">
    <property type="protein sequence ID" value="KXW57753.1"/>
    <property type="molecule type" value="Genomic_DNA"/>
</dbReference>
<dbReference type="Pfam" id="PF00072">
    <property type="entry name" value="Response_reg"/>
    <property type="match status" value="1"/>
</dbReference>
<dbReference type="CDD" id="cd00156">
    <property type="entry name" value="REC"/>
    <property type="match status" value="1"/>
</dbReference>